<proteinExistence type="predicted"/>
<protein>
    <submittedName>
        <fullName evidence="1">Uncharacterized protein</fullName>
    </submittedName>
</protein>
<reference evidence="1 2" key="1">
    <citation type="submission" date="2019-04" db="EMBL/GenBank/DDBJ databases">
        <title>Complete genome sequence of Agrobacterium tumefaciens CFBP7129.</title>
        <authorList>
            <person name="Haryono M."/>
            <person name="Lin Y.-C."/>
            <person name="Lai E.-M."/>
            <person name="Kuo C.-H."/>
        </authorList>
    </citation>
    <scope>NUCLEOTIDE SEQUENCE [LARGE SCALE GENOMIC DNA]</scope>
    <source>
        <strain evidence="1 2">CFBP7129</strain>
    </source>
</reference>
<dbReference type="RefSeq" id="WP_137005395.1">
    <property type="nucleotide sequence ID" value="NZ_CP039923.1"/>
</dbReference>
<dbReference type="Proteomes" id="UP000298649">
    <property type="component" value="Chromosome linear"/>
</dbReference>
<organism evidence="1 2">
    <name type="scientific">Agrobacterium tumefaciens</name>
    <dbReference type="NCBI Taxonomy" id="358"/>
    <lineage>
        <taxon>Bacteria</taxon>
        <taxon>Pseudomonadati</taxon>
        <taxon>Pseudomonadota</taxon>
        <taxon>Alphaproteobacteria</taxon>
        <taxon>Hyphomicrobiales</taxon>
        <taxon>Rhizobiaceae</taxon>
        <taxon>Rhizobium/Agrobacterium group</taxon>
        <taxon>Agrobacterium</taxon>
        <taxon>Agrobacterium tumefaciens complex</taxon>
    </lineage>
</organism>
<sequence length="70" mass="7791">MSFFMPYSSMQFVDRRGRARALLTVNKHDLPTNFKFQLFELAASIEGAQGKHRCISAIASRDGGAIMIAL</sequence>
<evidence type="ECO:0000313" key="2">
    <source>
        <dbReference type="Proteomes" id="UP000298649"/>
    </source>
</evidence>
<gene>
    <name evidence="1" type="ORF">CFBP7129_22200</name>
</gene>
<dbReference type="EMBL" id="CP039923">
    <property type="protein sequence ID" value="QCL96868.1"/>
    <property type="molecule type" value="Genomic_DNA"/>
</dbReference>
<name>A0A4D7YQD9_AGRTU</name>
<dbReference type="AlphaFoldDB" id="A0A4D7YQD9"/>
<evidence type="ECO:0000313" key="1">
    <source>
        <dbReference type="EMBL" id="QCL96868.1"/>
    </source>
</evidence>
<accession>A0A4D7YQD9</accession>